<feature type="transmembrane region" description="Helical" evidence="6">
    <location>
        <begin position="39"/>
        <end position="58"/>
    </location>
</feature>
<dbReference type="InterPro" id="IPR000620">
    <property type="entry name" value="EamA_dom"/>
</dbReference>
<gene>
    <name evidence="8" type="ORF">SAMN06273572_1011151</name>
</gene>
<dbReference type="InterPro" id="IPR037185">
    <property type="entry name" value="EmrE-like"/>
</dbReference>
<feature type="transmembrane region" description="Helical" evidence="6">
    <location>
        <begin position="233"/>
        <end position="254"/>
    </location>
</feature>
<organism evidence="8 9">
    <name type="scientific">Pontivivens marinum</name>
    <dbReference type="NCBI Taxonomy" id="1690039"/>
    <lineage>
        <taxon>Bacteria</taxon>
        <taxon>Pseudomonadati</taxon>
        <taxon>Pseudomonadota</taxon>
        <taxon>Alphaproteobacteria</taxon>
        <taxon>Rhodobacterales</taxon>
        <taxon>Paracoccaceae</taxon>
        <taxon>Pontivivens</taxon>
    </lineage>
</organism>
<keyword evidence="5 6" id="KW-0472">Membrane</keyword>
<evidence type="ECO:0000313" key="8">
    <source>
        <dbReference type="EMBL" id="SOH93295.1"/>
    </source>
</evidence>
<evidence type="ECO:0000256" key="6">
    <source>
        <dbReference type="SAM" id="Phobius"/>
    </source>
</evidence>
<dbReference type="PANTHER" id="PTHR22911:SF6">
    <property type="entry name" value="SOLUTE CARRIER FAMILY 35 MEMBER G1"/>
    <property type="match status" value="1"/>
</dbReference>
<dbReference type="OrthoDB" id="9815809at2"/>
<keyword evidence="3 6" id="KW-0812">Transmembrane</keyword>
<evidence type="ECO:0000313" key="9">
    <source>
        <dbReference type="Proteomes" id="UP000220034"/>
    </source>
</evidence>
<dbReference type="SUPFAM" id="SSF103481">
    <property type="entry name" value="Multidrug resistance efflux transporter EmrE"/>
    <property type="match status" value="2"/>
</dbReference>
<feature type="transmembrane region" description="Helical" evidence="6">
    <location>
        <begin position="179"/>
        <end position="200"/>
    </location>
</feature>
<feature type="domain" description="EamA" evidence="7">
    <location>
        <begin position="22"/>
        <end position="137"/>
    </location>
</feature>
<feature type="transmembrane region" description="Helical" evidence="6">
    <location>
        <begin position="125"/>
        <end position="142"/>
    </location>
</feature>
<evidence type="ECO:0000256" key="4">
    <source>
        <dbReference type="ARBA" id="ARBA00022989"/>
    </source>
</evidence>
<name>A0A2C9CQ27_9RHOB</name>
<dbReference type="Pfam" id="PF00892">
    <property type="entry name" value="EamA"/>
    <property type="match status" value="2"/>
</dbReference>
<accession>A0A2C9CQ27</accession>
<dbReference type="Proteomes" id="UP000220034">
    <property type="component" value="Unassembled WGS sequence"/>
</dbReference>
<dbReference type="EMBL" id="OCTN01000001">
    <property type="protein sequence ID" value="SOH93295.1"/>
    <property type="molecule type" value="Genomic_DNA"/>
</dbReference>
<keyword evidence="9" id="KW-1185">Reference proteome</keyword>
<comment type="similarity">
    <text evidence="2">Belongs to the drug/metabolite transporter (DMT) superfamily. 10 TMS drug/metabolite exporter (DME) (TC 2.A.7.3) family.</text>
</comment>
<feature type="transmembrane region" description="Helical" evidence="6">
    <location>
        <begin position="206"/>
        <end position="226"/>
    </location>
</feature>
<evidence type="ECO:0000256" key="1">
    <source>
        <dbReference type="ARBA" id="ARBA00004141"/>
    </source>
</evidence>
<comment type="subcellular location">
    <subcellularLocation>
        <location evidence="1">Membrane</location>
        <topology evidence="1">Multi-pass membrane protein</topology>
    </subcellularLocation>
</comment>
<dbReference type="RefSeq" id="WP_097928808.1">
    <property type="nucleotide sequence ID" value="NZ_OCTN01000001.1"/>
</dbReference>
<feature type="transmembrane region" description="Helical" evidence="6">
    <location>
        <begin position="260"/>
        <end position="278"/>
    </location>
</feature>
<reference evidence="9" key="1">
    <citation type="submission" date="2017-09" db="EMBL/GenBank/DDBJ databases">
        <authorList>
            <person name="Varghese N."/>
            <person name="Submissions S."/>
        </authorList>
    </citation>
    <scope>NUCLEOTIDE SEQUENCE [LARGE SCALE GENOMIC DNA]</scope>
    <source>
        <strain evidence="9">C7</strain>
    </source>
</reference>
<sequence>MSQPRNLSGGAWLIADMSLNIWALVIVKSMGLDIPSVQLVFLRALSGLVLILPWIWVARDRFRGLDNLPLHALRVGLSAVTLTSSFFAVARLPLALFSAIQFTRPVVTMVLATLILREVIPRRRWWAAAAALVGAGIAIGPTGAEWSWGLPAAGLVVLSGTGAIIVTRRLHAAPRVVMMTFYTAGLAVCTAPFALTGWVPVPAGDWPTLLAIGVFAQSAQFCFLAAHARAEAGFLSVLGYLSLPLTTTIGFLIFGEAPEARFYLGAAFIIASALAVAARPRATRQKI</sequence>
<feature type="transmembrane region" description="Helical" evidence="6">
    <location>
        <begin position="148"/>
        <end position="167"/>
    </location>
</feature>
<protein>
    <submittedName>
        <fullName evidence="8">S-adenosylmethionine uptake transporter</fullName>
    </submittedName>
</protein>
<evidence type="ECO:0000256" key="5">
    <source>
        <dbReference type="ARBA" id="ARBA00023136"/>
    </source>
</evidence>
<evidence type="ECO:0000259" key="7">
    <source>
        <dbReference type="Pfam" id="PF00892"/>
    </source>
</evidence>
<dbReference type="PANTHER" id="PTHR22911">
    <property type="entry name" value="ACYL-MALONYL CONDENSING ENZYME-RELATED"/>
    <property type="match status" value="1"/>
</dbReference>
<proteinExistence type="inferred from homology"/>
<evidence type="ECO:0000256" key="2">
    <source>
        <dbReference type="ARBA" id="ARBA00009853"/>
    </source>
</evidence>
<feature type="domain" description="EamA" evidence="7">
    <location>
        <begin position="153"/>
        <end position="276"/>
    </location>
</feature>
<keyword evidence="4 6" id="KW-1133">Transmembrane helix</keyword>
<feature type="transmembrane region" description="Helical" evidence="6">
    <location>
        <begin position="70"/>
        <end position="89"/>
    </location>
</feature>
<evidence type="ECO:0000256" key="3">
    <source>
        <dbReference type="ARBA" id="ARBA00022692"/>
    </source>
</evidence>
<feature type="transmembrane region" description="Helical" evidence="6">
    <location>
        <begin position="7"/>
        <end position="27"/>
    </location>
</feature>
<dbReference type="GO" id="GO:0016020">
    <property type="term" value="C:membrane"/>
    <property type="evidence" value="ECO:0007669"/>
    <property type="project" value="UniProtKB-SubCell"/>
</dbReference>
<dbReference type="AlphaFoldDB" id="A0A2C9CQ27"/>